<name>A0A067PA90_9AGAM</name>
<dbReference type="Gene3D" id="3.20.20.140">
    <property type="entry name" value="Metal-dependent hydrolases"/>
    <property type="match status" value="1"/>
</dbReference>
<dbReference type="STRING" id="933084.A0A067PA90"/>
<dbReference type="PANTHER" id="PTHR43794">
    <property type="entry name" value="AMINOHYDROLASE SSNA-RELATED"/>
    <property type="match status" value="1"/>
</dbReference>
<keyword evidence="4" id="KW-1185">Reference proteome</keyword>
<organism evidence="3 4">
    <name type="scientific">Jaapia argillacea MUCL 33604</name>
    <dbReference type="NCBI Taxonomy" id="933084"/>
    <lineage>
        <taxon>Eukaryota</taxon>
        <taxon>Fungi</taxon>
        <taxon>Dikarya</taxon>
        <taxon>Basidiomycota</taxon>
        <taxon>Agaricomycotina</taxon>
        <taxon>Agaricomycetes</taxon>
        <taxon>Agaricomycetidae</taxon>
        <taxon>Jaapiales</taxon>
        <taxon>Jaapiaceae</taxon>
        <taxon>Jaapia</taxon>
    </lineage>
</organism>
<dbReference type="AlphaFoldDB" id="A0A067PA90"/>
<dbReference type="SUPFAM" id="SSF51556">
    <property type="entry name" value="Metallo-dependent hydrolases"/>
    <property type="match status" value="1"/>
</dbReference>
<dbReference type="InterPro" id="IPR011059">
    <property type="entry name" value="Metal-dep_hydrolase_composite"/>
</dbReference>
<dbReference type="InterPro" id="IPR050287">
    <property type="entry name" value="MTA/SAH_deaminase"/>
</dbReference>
<reference evidence="4" key="1">
    <citation type="journal article" date="2014" name="Proc. Natl. Acad. Sci. U.S.A.">
        <title>Extensive sampling of basidiomycete genomes demonstrates inadequacy of the white-rot/brown-rot paradigm for wood decay fungi.</title>
        <authorList>
            <person name="Riley R."/>
            <person name="Salamov A.A."/>
            <person name="Brown D.W."/>
            <person name="Nagy L.G."/>
            <person name="Floudas D."/>
            <person name="Held B.W."/>
            <person name="Levasseur A."/>
            <person name="Lombard V."/>
            <person name="Morin E."/>
            <person name="Otillar R."/>
            <person name="Lindquist E.A."/>
            <person name="Sun H."/>
            <person name="LaButti K.M."/>
            <person name="Schmutz J."/>
            <person name="Jabbour D."/>
            <person name="Luo H."/>
            <person name="Baker S.E."/>
            <person name="Pisabarro A.G."/>
            <person name="Walton J.D."/>
            <person name="Blanchette R.A."/>
            <person name="Henrissat B."/>
            <person name="Martin F."/>
            <person name="Cullen D."/>
            <person name="Hibbett D.S."/>
            <person name="Grigoriev I.V."/>
        </authorList>
    </citation>
    <scope>NUCLEOTIDE SEQUENCE [LARGE SCALE GENOMIC DNA]</scope>
    <source>
        <strain evidence="4">MUCL 33604</strain>
    </source>
</reference>
<evidence type="ECO:0000256" key="1">
    <source>
        <dbReference type="ARBA" id="ARBA00022801"/>
    </source>
</evidence>
<evidence type="ECO:0000259" key="2">
    <source>
        <dbReference type="Pfam" id="PF01979"/>
    </source>
</evidence>
<dbReference type="OrthoDB" id="194468at2759"/>
<keyword evidence="1" id="KW-0378">Hydrolase</keyword>
<dbReference type="HOGENOM" id="CLU_012358_11_2_1"/>
<evidence type="ECO:0000313" key="3">
    <source>
        <dbReference type="EMBL" id="KDQ51838.1"/>
    </source>
</evidence>
<dbReference type="SUPFAM" id="SSF51338">
    <property type="entry name" value="Composite domain of metallo-dependent hydrolases"/>
    <property type="match status" value="1"/>
</dbReference>
<feature type="domain" description="Amidohydrolase-related" evidence="2">
    <location>
        <begin position="107"/>
        <end position="449"/>
    </location>
</feature>
<dbReference type="InterPro" id="IPR006680">
    <property type="entry name" value="Amidohydro-rel"/>
</dbReference>
<sequence>MSALTLVSTGMRPFQPLNTLGRSCSRMDYWRHSQRTIVQYLSPSRVESTSSSAATKSWLFKILIPCRTSRMRWSSIVRTNGLPPDSLTLIGICGCRLLTTKRIGPSLNTALVTAEDVYAGQLAGCLQALHSGTTAVVDHFHCANSVEHIEKAIEATAESGLRCMLCISRQSLPSSFEPFAFGNDAQVSKMQLDIIQSLAQEDQGRLTPDGRVTLGLAYDVQGYDPQEDQRILTLVRDLNVKPITLHYVGGPHGRAFSKKIRLWAEAGLLKEDVIFSHANDLLHEGCDPGEWDLLKASGASTASTPEDELGMGHGSPVAYEAVRRGVKVGLGIDCASIVSTEMFPAMRVALQCERGRLHKVRADDGKGVKYNSLSAASAFRLATLGGAETAHVETQIGSIEVGKLADIVLYNADSVNLSNCSNCSDPFRGIVLHATAEDVQWVFVNGEIVKRDGKLLRKEWSGVAENLKTRAAVIKEKVANFDLEQRYASIDKQFGLALEV</sequence>
<proteinExistence type="predicted"/>
<dbReference type="EMBL" id="KL197744">
    <property type="protein sequence ID" value="KDQ51838.1"/>
    <property type="molecule type" value="Genomic_DNA"/>
</dbReference>
<dbReference type="InParanoid" id="A0A067PA90"/>
<dbReference type="FunCoup" id="A0A067PA90">
    <property type="interactions" value="1"/>
</dbReference>
<protein>
    <recommendedName>
        <fullName evidence="2">Amidohydrolase-related domain-containing protein</fullName>
    </recommendedName>
</protein>
<dbReference type="Proteomes" id="UP000027265">
    <property type="component" value="Unassembled WGS sequence"/>
</dbReference>
<dbReference type="GO" id="GO:0016810">
    <property type="term" value="F:hydrolase activity, acting on carbon-nitrogen (but not peptide) bonds"/>
    <property type="evidence" value="ECO:0007669"/>
    <property type="project" value="InterPro"/>
</dbReference>
<dbReference type="Pfam" id="PF01979">
    <property type="entry name" value="Amidohydro_1"/>
    <property type="match status" value="1"/>
</dbReference>
<dbReference type="InterPro" id="IPR032466">
    <property type="entry name" value="Metal_Hydrolase"/>
</dbReference>
<accession>A0A067PA90</accession>
<dbReference type="PANTHER" id="PTHR43794:SF11">
    <property type="entry name" value="AMIDOHYDROLASE-RELATED DOMAIN-CONTAINING PROTEIN"/>
    <property type="match status" value="1"/>
</dbReference>
<evidence type="ECO:0000313" key="4">
    <source>
        <dbReference type="Proteomes" id="UP000027265"/>
    </source>
</evidence>
<gene>
    <name evidence="3" type="ORF">JAAARDRAFT_62207</name>
</gene>